<dbReference type="AlphaFoldDB" id="A0A087GFH7"/>
<dbReference type="Gramene" id="KFK28629">
    <property type="protein sequence ID" value="KFK28629"/>
    <property type="gene ID" value="AALP_AA7G024400"/>
</dbReference>
<keyword evidence="2" id="KW-1185">Reference proteome</keyword>
<name>A0A087GFH7_ARAAL</name>
<dbReference type="OMA" id="KECIPIA"/>
<dbReference type="eggNOG" id="KOG2369">
    <property type="taxonomic scope" value="Eukaryota"/>
</dbReference>
<dbReference type="OrthoDB" id="1936995at2759"/>
<protein>
    <submittedName>
        <fullName evidence="1">Uncharacterized protein</fullName>
    </submittedName>
</protein>
<gene>
    <name evidence="1" type="ordered locus">AALP_Aa7g024400</name>
</gene>
<dbReference type="EMBL" id="CM002875">
    <property type="protein sequence ID" value="KFK28629.1"/>
    <property type="molecule type" value="Genomic_DNA"/>
</dbReference>
<evidence type="ECO:0000313" key="2">
    <source>
        <dbReference type="Proteomes" id="UP000029120"/>
    </source>
</evidence>
<accession>A0A087GFH7</accession>
<evidence type="ECO:0000313" key="1">
    <source>
        <dbReference type="EMBL" id="KFK28629.1"/>
    </source>
</evidence>
<sequence length="132" mass="14359">MPTYICVDGDGTVPMESVMADGVEAVARVGVPGEPDPFYNRINDYVILPTEFEMEQYKENGLEIASVKESWDIITDDKNNGTAESTVSSITVSQPGDDQNPQAEAHVTFTIHTQNDGRQHVELNAVSVSVDA</sequence>
<reference evidence="2" key="1">
    <citation type="journal article" date="2015" name="Nat. Plants">
        <title>Genome expansion of Arabis alpina linked with retrotransposition and reduced symmetric DNA methylation.</title>
        <authorList>
            <person name="Willing E.M."/>
            <person name="Rawat V."/>
            <person name="Mandakova T."/>
            <person name="Maumus F."/>
            <person name="James G.V."/>
            <person name="Nordstroem K.J."/>
            <person name="Becker C."/>
            <person name="Warthmann N."/>
            <person name="Chica C."/>
            <person name="Szarzynska B."/>
            <person name="Zytnicki M."/>
            <person name="Albani M.C."/>
            <person name="Kiefer C."/>
            <person name="Bergonzi S."/>
            <person name="Castaings L."/>
            <person name="Mateos J.L."/>
            <person name="Berns M.C."/>
            <person name="Bujdoso N."/>
            <person name="Piofczyk T."/>
            <person name="de Lorenzo L."/>
            <person name="Barrero-Sicilia C."/>
            <person name="Mateos I."/>
            <person name="Piednoel M."/>
            <person name="Hagmann J."/>
            <person name="Chen-Min-Tao R."/>
            <person name="Iglesias-Fernandez R."/>
            <person name="Schuster S.C."/>
            <person name="Alonso-Blanco C."/>
            <person name="Roudier F."/>
            <person name="Carbonero P."/>
            <person name="Paz-Ares J."/>
            <person name="Davis S.J."/>
            <person name="Pecinka A."/>
            <person name="Quesneville H."/>
            <person name="Colot V."/>
            <person name="Lysak M.A."/>
            <person name="Weigel D."/>
            <person name="Coupland G."/>
            <person name="Schneeberger K."/>
        </authorList>
    </citation>
    <scope>NUCLEOTIDE SEQUENCE [LARGE SCALE GENOMIC DNA]</scope>
    <source>
        <strain evidence="2">cv. Pajares</strain>
    </source>
</reference>
<organism evidence="1 2">
    <name type="scientific">Arabis alpina</name>
    <name type="common">Alpine rock-cress</name>
    <dbReference type="NCBI Taxonomy" id="50452"/>
    <lineage>
        <taxon>Eukaryota</taxon>
        <taxon>Viridiplantae</taxon>
        <taxon>Streptophyta</taxon>
        <taxon>Embryophyta</taxon>
        <taxon>Tracheophyta</taxon>
        <taxon>Spermatophyta</taxon>
        <taxon>Magnoliopsida</taxon>
        <taxon>eudicotyledons</taxon>
        <taxon>Gunneridae</taxon>
        <taxon>Pentapetalae</taxon>
        <taxon>rosids</taxon>
        <taxon>malvids</taxon>
        <taxon>Brassicales</taxon>
        <taxon>Brassicaceae</taxon>
        <taxon>Arabideae</taxon>
        <taxon>Arabis</taxon>
    </lineage>
</organism>
<proteinExistence type="predicted"/>
<dbReference type="Proteomes" id="UP000029120">
    <property type="component" value="Chromosome 7"/>
</dbReference>